<dbReference type="Proteomes" id="UP000242715">
    <property type="component" value="Unassembled WGS sequence"/>
</dbReference>
<sequence>MIGTRRCLQRLVLHWSSFSSLRLFVRNAGLSRFSFTRRSLELVVASELCFPSPVLIVNHLREAKGFVCRCYGCSLVLHRCQLLVWFPPSLSRLLLLRVAFHGGGGRGSPTTTKTFAQALSNLCIILTSKLSKPCLKGDQVSIKITETGYLAGVLDCQNVLHGRFTLLKGSSHVRMQDLKERIVKFWKTNEQWSMVSLVQNRKVQPVVLPSGPVSVADVGNKVAIDEDPLIEYMIRAKEVAFNVVGDAFPKGEIPNIFSGVVDPVQMEDVRAKELTTAQIVDQQTPNLGHIGSGSGIDDIGHKMYTDKEENVAAINFLRNCVANREEPFTEVLFKGNRKKGKPVITPC</sequence>
<evidence type="ECO:0000313" key="1">
    <source>
        <dbReference type="EMBL" id="GAU44230.1"/>
    </source>
</evidence>
<dbReference type="EMBL" id="DF974025">
    <property type="protein sequence ID" value="GAU44230.1"/>
    <property type="molecule type" value="Genomic_DNA"/>
</dbReference>
<dbReference type="AlphaFoldDB" id="A0A2Z6P509"/>
<organism evidence="1 2">
    <name type="scientific">Trifolium subterraneum</name>
    <name type="common">Subterranean clover</name>
    <dbReference type="NCBI Taxonomy" id="3900"/>
    <lineage>
        <taxon>Eukaryota</taxon>
        <taxon>Viridiplantae</taxon>
        <taxon>Streptophyta</taxon>
        <taxon>Embryophyta</taxon>
        <taxon>Tracheophyta</taxon>
        <taxon>Spermatophyta</taxon>
        <taxon>Magnoliopsida</taxon>
        <taxon>eudicotyledons</taxon>
        <taxon>Gunneridae</taxon>
        <taxon>Pentapetalae</taxon>
        <taxon>rosids</taxon>
        <taxon>fabids</taxon>
        <taxon>Fabales</taxon>
        <taxon>Fabaceae</taxon>
        <taxon>Papilionoideae</taxon>
        <taxon>50 kb inversion clade</taxon>
        <taxon>NPAAA clade</taxon>
        <taxon>Hologalegina</taxon>
        <taxon>IRL clade</taxon>
        <taxon>Trifolieae</taxon>
        <taxon>Trifolium</taxon>
    </lineage>
</organism>
<gene>
    <name evidence="1" type="ORF">TSUD_399940</name>
</gene>
<keyword evidence="2" id="KW-1185">Reference proteome</keyword>
<evidence type="ECO:0000313" key="2">
    <source>
        <dbReference type="Proteomes" id="UP000242715"/>
    </source>
</evidence>
<reference evidence="2" key="1">
    <citation type="journal article" date="2017" name="Front. Plant Sci.">
        <title>Climate Clever Clovers: New Paradigm to Reduce the Environmental Footprint of Ruminants by Breeding Low Methanogenic Forages Utilizing Haplotype Variation.</title>
        <authorList>
            <person name="Kaur P."/>
            <person name="Appels R."/>
            <person name="Bayer P.E."/>
            <person name="Keeble-Gagnere G."/>
            <person name="Wang J."/>
            <person name="Hirakawa H."/>
            <person name="Shirasawa K."/>
            <person name="Vercoe P."/>
            <person name="Stefanova K."/>
            <person name="Durmic Z."/>
            <person name="Nichols P."/>
            <person name="Revell C."/>
            <person name="Isobe S.N."/>
            <person name="Edwards D."/>
            <person name="Erskine W."/>
        </authorList>
    </citation>
    <scope>NUCLEOTIDE SEQUENCE [LARGE SCALE GENOMIC DNA]</scope>
    <source>
        <strain evidence="2">cv. Daliak</strain>
    </source>
</reference>
<protein>
    <submittedName>
        <fullName evidence="1">Uncharacterized protein</fullName>
    </submittedName>
</protein>
<name>A0A2Z6P509_TRISU</name>
<proteinExistence type="predicted"/>
<accession>A0A2Z6P509</accession>